<proteinExistence type="predicted"/>
<sequence length="123" mass="14022">MQDKFNHCRDLVQAFVDYYDLESHCFRVGNGLKVYITLLDVLYIMGLPAVGRLVVVKEVNSINEYRRCFGDIDGLYTDNKGLKLNVLRRLAENEKINLVQKAVTLLIIGSFIMPDHIGGAHYC</sequence>
<evidence type="ECO:0000313" key="2">
    <source>
        <dbReference type="Proteomes" id="UP001163603"/>
    </source>
</evidence>
<reference evidence="2" key="1">
    <citation type="journal article" date="2023" name="G3 (Bethesda)">
        <title>Genome assembly and association tests identify interacting loci associated with vigor, precocity, and sex in interspecific pistachio rootstocks.</title>
        <authorList>
            <person name="Palmer W."/>
            <person name="Jacygrad E."/>
            <person name="Sagayaradj S."/>
            <person name="Cavanaugh K."/>
            <person name="Han R."/>
            <person name="Bertier L."/>
            <person name="Beede B."/>
            <person name="Kafkas S."/>
            <person name="Golino D."/>
            <person name="Preece J."/>
            <person name="Michelmore R."/>
        </authorList>
    </citation>
    <scope>NUCLEOTIDE SEQUENCE [LARGE SCALE GENOMIC DNA]</scope>
</reference>
<name>A0ACC0YJ38_9ROSI</name>
<accession>A0ACC0YJ38</accession>
<organism evidence="1 2">
    <name type="scientific">Pistacia integerrima</name>
    <dbReference type="NCBI Taxonomy" id="434235"/>
    <lineage>
        <taxon>Eukaryota</taxon>
        <taxon>Viridiplantae</taxon>
        <taxon>Streptophyta</taxon>
        <taxon>Embryophyta</taxon>
        <taxon>Tracheophyta</taxon>
        <taxon>Spermatophyta</taxon>
        <taxon>Magnoliopsida</taxon>
        <taxon>eudicotyledons</taxon>
        <taxon>Gunneridae</taxon>
        <taxon>Pentapetalae</taxon>
        <taxon>rosids</taxon>
        <taxon>malvids</taxon>
        <taxon>Sapindales</taxon>
        <taxon>Anacardiaceae</taxon>
        <taxon>Pistacia</taxon>
    </lineage>
</organism>
<dbReference type="Proteomes" id="UP001163603">
    <property type="component" value="Chromosome 6"/>
</dbReference>
<comment type="caution">
    <text evidence="1">The sequence shown here is derived from an EMBL/GenBank/DDBJ whole genome shotgun (WGS) entry which is preliminary data.</text>
</comment>
<dbReference type="EMBL" id="CM047741">
    <property type="protein sequence ID" value="KAJ0038324.1"/>
    <property type="molecule type" value="Genomic_DNA"/>
</dbReference>
<evidence type="ECO:0000313" key="1">
    <source>
        <dbReference type="EMBL" id="KAJ0038324.1"/>
    </source>
</evidence>
<gene>
    <name evidence="1" type="ORF">Pint_22241</name>
</gene>
<protein>
    <submittedName>
        <fullName evidence="1">Uncharacterized protein</fullName>
    </submittedName>
</protein>
<keyword evidence="2" id="KW-1185">Reference proteome</keyword>